<protein>
    <submittedName>
        <fullName evidence="2">Predicted pyrophosphatase or phosphodiesterase, AlkP superfamily</fullName>
    </submittedName>
</protein>
<evidence type="ECO:0000313" key="3">
    <source>
        <dbReference type="Proteomes" id="UP000199150"/>
    </source>
</evidence>
<dbReference type="Proteomes" id="UP000199150">
    <property type="component" value="Unassembled WGS sequence"/>
</dbReference>
<evidence type="ECO:0000313" key="2">
    <source>
        <dbReference type="EMBL" id="SCW80934.1"/>
    </source>
</evidence>
<accession>A0A1G4TI13</accession>
<dbReference type="SUPFAM" id="SSF53649">
    <property type="entry name" value="Alkaline phosphatase-like"/>
    <property type="match status" value="1"/>
</dbReference>
<proteinExistence type="predicted"/>
<dbReference type="Gene3D" id="3.40.720.10">
    <property type="entry name" value="Alkaline Phosphatase, subunit A"/>
    <property type="match status" value="1"/>
</dbReference>
<feature type="chain" id="PRO_5011562416" evidence="1">
    <location>
        <begin position="26"/>
        <end position="417"/>
    </location>
</feature>
<organism evidence="2 3">
    <name type="scientific">Asticcacaulis taihuensis</name>
    <dbReference type="NCBI Taxonomy" id="260084"/>
    <lineage>
        <taxon>Bacteria</taxon>
        <taxon>Pseudomonadati</taxon>
        <taxon>Pseudomonadota</taxon>
        <taxon>Alphaproteobacteria</taxon>
        <taxon>Caulobacterales</taxon>
        <taxon>Caulobacteraceae</taxon>
        <taxon>Asticcacaulis</taxon>
    </lineage>
</organism>
<dbReference type="PANTHER" id="PTHR10151">
    <property type="entry name" value="ECTONUCLEOTIDE PYROPHOSPHATASE/PHOSPHODIESTERASE"/>
    <property type="match status" value="1"/>
</dbReference>
<dbReference type="GO" id="GO:0016787">
    <property type="term" value="F:hydrolase activity"/>
    <property type="evidence" value="ECO:0007669"/>
    <property type="project" value="UniProtKB-ARBA"/>
</dbReference>
<dbReference type="RefSeq" id="WP_090650544.1">
    <property type="nucleotide sequence ID" value="NZ_CBCRYE010000002.1"/>
</dbReference>
<dbReference type="CDD" id="cd16018">
    <property type="entry name" value="Enpp"/>
    <property type="match status" value="1"/>
</dbReference>
<sequence length="417" mass="45166">MLKRGLSVLAALACLSVAACSHVPAAPPVAEAAPQGPRLILISIDGFRADYLKEGITPNLQALADGGASAAMRPSFPSLTFPNHYTLVTGLRPDHHGVVNNTMRDPQKPGVTFKLSNKEAVADEFWWDDARPLWVTAQAQGVKVATLFWPGSEAVNHGVRPAYWLPYDEAMPDEARVKQVLDWIDLPAADRPGAITLYYSQVDHQGHDFGPGSPQVDAARREVDTSIGQLVNGLKARGLYGKTNIIIVADHGMAKHRPETFVRLADILPEDSYDLVTGGQVAGLYAKPGHEAEVDQALITNKPAHMQCWHKAKIPARFQYGHHRRVPEITCLADVGGYIIGPSTDNWMPKPEGGSHGYDPSAPEMQALFIANGPAIRPGVKLAPFDNVDVYSLETKLLGIKGEQNDGKLGPLKPALY</sequence>
<gene>
    <name evidence="2" type="ORF">SAMN02927928_3596</name>
</gene>
<reference evidence="3" key="1">
    <citation type="submission" date="2016-10" db="EMBL/GenBank/DDBJ databases">
        <authorList>
            <person name="Varghese N."/>
            <person name="Submissions S."/>
        </authorList>
    </citation>
    <scope>NUCLEOTIDE SEQUENCE [LARGE SCALE GENOMIC DNA]</scope>
    <source>
        <strain evidence="3">CGMCC 1.3431</strain>
    </source>
</reference>
<dbReference type="InterPro" id="IPR017850">
    <property type="entry name" value="Alkaline_phosphatase_core_sf"/>
</dbReference>
<keyword evidence="3" id="KW-1185">Reference proteome</keyword>
<dbReference type="AlphaFoldDB" id="A0A1G4TI13"/>
<dbReference type="Pfam" id="PF01663">
    <property type="entry name" value="Phosphodiest"/>
    <property type="match status" value="1"/>
</dbReference>
<dbReference type="OrthoDB" id="9771966at2"/>
<feature type="signal peptide" evidence="1">
    <location>
        <begin position="1"/>
        <end position="25"/>
    </location>
</feature>
<dbReference type="PANTHER" id="PTHR10151:SF120">
    <property type="entry name" value="BIS(5'-ADENOSYL)-TRIPHOSPHATASE"/>
    <property type="match status" value="1"/>
</dbReference>
<dbReference type="InterPro" id="IPR002591">
    <property type="entry name" value="Phosphodiest/P_Trfase"/>
</dbReference>
<dbReference type="Gene3D" id="3.30.1360.180">
    <property type="match status" value="1"/>
</dbReference>
<keyword evidence="1" id="KW-0732">Signal</keyword>
<dbReference type="PROSITE" id="PS51257">
    <property type="entry name" value="PROKAR_LIPOPROTEIN"/>
    <property type="match status" value="1"/>
</dbReference>
<evidence type="ECO:0000256" key="1">
    <source>
        <dbReference type="SAM" id="SignalP"/>
    </source>
</evidence>
<dbReference type="STRING" id="260084.SAMN02927928_3596"/>
<name>A0A1G4TI13_9CAUL</name>
<dbReference type="EMBL" id="FMTS01000008">
    <property type="protein sequence ID" value="SCW80934.1"/>
    <property type="molecule type" value="Genomic_DNA"/>
</dbReference>